<dbReference type="InterPro" id="IPR010415">
    <property type="entry name" value="LpxI_C"/>
</dbReference>
<comment type="caution">
    <text evidence="3">The sequence shown here is derived from an EMBL/GenBank/DDBJ whole genome shotgun (WGS) entry which is preliminary data.</text>
</comment>
<evidence type="ECO:0008006" key="5">
    <source>
        <dbReference type="Google" id="ProtNLM"/>
    </source>
</evidence>
<gene>
    <name evidence="3" type="ORF">C7441_102205</name>
</gene>
<keyword evidence="4" id="KW-1185">Reference proteome</keyword>
<reference evidence="3 4" key="1">
    <citation type="submission" date="2018-05" db="EMBL/GenBank/DDBJ databases">
        <title>Genomic Encyclopedia of Type Strains, Phase IV (KMG-IV): sequencing the most valuable type-strain genomes for metagenomic binning, comparative biology and taxonomic classification.</title>
        <authorList>
            <person name="Goeker M."/>
        </authorList>
    </citation>
    <scope>NUCLEOTIDE SEQUENCE [LARGE SCALE GENOMIC DNA]</scope>
    <source>
        <strain evidence="3 4">DSM 6986</strain>
    </source>
</reference>
<protein>
    <recommendedName>
        <fullName evidence="5">Phosphatidate cytidylyltransferase</fullName>
    </recommendedName>
</protein>
<proteinExistence type="predicted"/>
<feature type="domain" description="LpxI N-terminal" evidence="2">
    <location>
        <begin position="21"/>
        <end position="153"/>
    </location>
</feature>
<dbReference type="AlphaFoldDB" id="A0A316C7Q1"/>
<dbReference type="RefSeq" id="WP_109611740.1">
    <property type="nucleotide sequence ID" value="NZ_QGGG01000002.1"/>
</dbReference>
<name>A0A316C7Q1_PSESE</name>
<evidence type="ECO:0000259" key="2">
    <source>
        <dbReference type="Pfam" id="PF17930"/>
    </source>
</evidence>
<organism evidence="3 4">
    <name type="scientific">Pseudaminobacter salicylatoxidans</name>
    <dbReference type="NCBI Taxonomy" id="93369"/>
    <lineage>
        <taxon>Bacteria</taxon>
        <taxon>Pseudomonadati</taxon>
        <taxon>Pseudomonadota</taxon>
        <taxon>Alphaproteobacteria</taxon>
        <taxon>Hyphomicrobiales</taxon>
        <taxon>Phyllobacteriaceae</taxon>
        <taxon>Pseudaminobacter</taxon>
    </lineage>
</organism>
<dbReference type="STRING" id="1192868.GCA_000304395_03983"/>
<sequence length="300" mass="31844">MTTPTTRADQKLPIQLTPGDRVGIVAGSGKLPINVAERLLAAGHTPFVALIEDEADRDSVLTSCEHEVLALENFADLVPVMRRHKVTHIVLAGGVDRRPNWRAIRPSFTLLRILPKAISALARGDDGLLRVLVRGLEDYGFRVVGAHEVVPDILAPEGLMTRTAPLKSDRRDLDAALEAALAIGRLDIGQGAVSIGGRVIALEGIEGTDCLLARVADMRDHGRLAGKRRGVLVKCSKPGQEKRTDLPTIGPKTIDGAYAAGLAGIGVEAGSSLVLDFGPMIERADELGIFVIGLPAGTHE</sequence>
<dbReference type="Proteomes" id="UP000245396">
    <property type="component" value="Unassembled WGS sequence"/>
</dbReference>
<evidence type="ECO:0000313" key="3">
    <source>
        <dbReference type="EMBL" id="PWJ85759.1"/>
    </source>
</evidence>
<dbReference type="Gene3D" id="3.40.50.20">
    <property type="match status" value="1"/>
</dbReference>
<dbReference type="InterPro" id="IPR041255">
    <property type="entry name" value="LpxI_N"/>
</dbReference>
<dbReference type="EMBL" id="QGGG01000002">
    <property type="protein sequence ID" value="PWJ85759.1"/>
    <property type="molecule type" value="Genomic_DNA"/>
</dbReference>
<evidence type="ECO:0000313" key="4">
    <source>
        <dbReference type="Proteomes" id="UP000245396"/>
    </source>
</evidence>
<dbReference type="InterPro" id="IPR053174">
    <property type="entry name" value="LpxI"/>
</dbReference>
<dbReference type="PANTHER" id="PTHR39962:SF1">
    <property type="entry name" value="LPXI FAMILY PROTEIN"/>
    <property type="match status" value="1"/>
</dbReference>
<evidence type="ECO:0000259" key="1">
    <source>
        <dbReference type="Pfam" id="PF06230"/>
    </source>
</evidence>
<dbReference type="OrthoDB" id="9789836at2"/>
<dbReference type="Pfam" id="PF06230">
    <property type="entry name" value="LpxI_C"/>
    <property type="match status" value="1"/>
</dbReference>
<dbReference type="Pfam" id="PF17930">
    <property type="entry name" value="LpxI_N"/>
    <property type="match status" value="1"/>
</dbReference>
<dbReference type="Gene3D" id="3.40.140.80">
    <property type="match status" value="1"/>
</dbReference>
<accession>A0A316C7Q1</accession>
<dbReference type="InterPro" id="IPR043167">
    <property type="entry name" value="LpxI_C_sf"/>
</dbReference>
<dbReference type="PANTHER" id="PTHR39962">
    <property type="entry name" value="BLL4848 PROTEIN"/>
    <property type="match status" value="1"/>
</dbReference>
<feature type="domain" description="LpxI C-terminal" evidence="1">
    <location>
        <begin position="156"/>
        <end position="292"/>
    </location>
</feature>